<reference evidence="6" key="1">
    <citation type="journal article" date="2020" name="Stud. Mycol.">
        <title>101 Dothideomycetes genomes: a test case for predicting lifestyles and emergence of pathogens.</title>
        <authorList>
            <person name="Haridas S."/>
            <person name="Albert R."/>
            <person name="Binder M."/>
            <person name="Bloem J."/>
            <person name="Labutti K."/>
            <person name="Salamov A."/>
            <person name="Andreopoulos B."/>
            <person name="Baker S."/>
            <person name="Barry K."/>
            <person name="Bills G."/>
            <person name="Bluhm B."/>
            <person name="Cannon C."/>
            <person name="Castanera R."/>
            <person name="Culley D."/>
            <person name="Daum C."/>
            <person name="Ezra D."/>
            <person name="Gonzalez J."/>
            <person name="Henrissat B."/>
            <person name="Kuo A."/>
            <person name="Liang C."/>
            <person name="Lipzen A."/>
            <person name="Lutzoni F."/>
            <person name="Magnuson J."/>
            <person name="Mondo S."/>
            <person name="Nolan M."/>
            <person name="Ohm R."/>
            <person name="Pangilinan J."/>
            <person name="Park H.-J."/>
            <person name="Ramirez L."/>
            <person name="Alfaro M."/>
            <person name="Sun H."/>
            <person name="Tritt A."/>
            <person name="Yoshinaga Y."/>
            <person name="Zwiers L.-H."/>
            <person name="Turgeon B."/>
            <person name="Goodwin S."/>
            <person name="Spatafora J."/>
            <person name="Crous P."/>
            <person name="Grigoriev I."/>
        </authorList>
    </citation>
    <scope>NUCLEOTIDE SEQUENCE</scope>
    <source>
        <strain evidence="6">CBS 119925</strain>
    </source>
</reference>
<protein>
    <recommendedName>
        <fullName evidence="5">BRCT domain-containing protein</fullName>
    </recommendedName>
</protein>
<dbReference type="Gene3D" id="3.40.50.10190">
    <property type="entry name" value="BRCT domain"/>
    <property type="match status" value="1"/>
</dbReference>
<keyword evidence="3" id="KW-0539">Nucleus</keyword>
<keyword evidence="7" id="KW-1185">Reference proteome</keyword>
<feature type="compositionally biased region" description="Acidic residues" evidence="4">
    <location>
        <begin position="559"/>
        <end position="570"/>
    </location>
</feature>
<evidence type="ECO:0000256" key="4">
    <source>
        <dbReference type="SAM" id="MobiDB-lite"/>
    </source>
</evidence>
<feature type="compositionally biased region" description="Polar residues" evidence="4">
    <location>
        <begin position="434"/>
        <end position="446"/>
    </location>
</feature>
<dbReference type="GO" id="GO:0042393">
    <property type="term" value="F:histone binding"/>
    <property type="evidence" value="ECO:0007669"/>
    <property type="project" value="TreeGrafter"/>
</dbReference>
<evidence type="ECO:0000256" key="2">
    <source>
        <dbReference type="ARBA" id="ARBA00022763"/>
    </source>
</evidence>
<sequence>MAEDYSQLKDEVYDDPEKLSQLLQQRAGNHNSFRFTSTTEGTHASFTPFTAAAPHPILPPPPTPRRVPATTRHVKPTLSTHHSAPLSTAPVEEKAATDRMYHSFAGDNVAGDTQPDSQIYKNIALLKANTGNKLQRGISVLDMVGEEPNVVDSQESDMPSPTILHDESQQQSNPPLTSPLKFQTPLMAGRKRKDQGQVLSSAAKTTPGTELSAAAFIQPTVGSTVTKALSLTQVFNGTQAPTSPVAHGLDGNAASPPPSPSYAAAQRSSPPQAISSPSAPFRAGARSSSEPRAEYITMKESQERRLLEEEDKITAPLEQDSWEEAAALSRQIAQRKAREQREREAAAAFTKVTAPSISRRGRRRGGASSISRDDKSRGSSHGPALTEHASSVDHPGPENENARRDDEESGDEAVAASRPNPSSRTGTGDKVQVPRTSSHPQGSLQTHPAPETPLPTPIEQPQAQPQVRRTNSQPLNKARKAVDSFTVMDSQPEDNDSGSMPRPKILLPSSPSTNQYSINQTTIGGKTGFTSQVISSSAPPMPPQTSSPDIVDAEMAVEQGDDDTDNEEEERVPSSPPPVRVVEGDDDEDDIVYDEHEYEEHRSADDNDDHDREASASPERGDFIAESVPVAEEDVVMGEADGACMHNAPEEPEVDDQERPETAKDWEPREQPAADDEMVRSSHLEEQSHDTGYAIFTRPPFLRHSTVPESDLMEDTQPSTFAQANTGTDNYDTAKSRASRSVSPHQDLSAGSRSLQTAPEHQTHNSGTTDELGNNANTAVANNNRPVIEDNNINPPQSDDRNPRSPLQDTHAHHISPKRSPLKRDQTNFRSLSDIANQPETQLSVDINNLEIPTLDFTDELNDDFMSPTRQSPKKRKITYTSKHKQLRSPAKSTARVVSTIEETPGSSVLSEGAMANTSSSGMEPQVHTAENEENAPHAVTSPPLAIKDLTTPGSRKPTKTQKKGALKRVNKNMLTTPVSAAKTIRAKDIYDDLPAAAHENTDEVAVAVPEVAKADRTHEVEVVSSVQDSTEVQVPEFTVSVANDRGEEPTGDVVAASRVFAFWPGQGQGYYPATCMGSAGAGKVEVRYDEGSEHTLDLPQVKSLELRIGDQVKVDQKGMKKHLYTVVGFKDKIDGNIAEEYPLVDCYGYQTVVLEAKQRASLPATAAAEPPRTVSAPITKIYFTAQLLPKFQDRPFQSIPPARSPSVASTRVATPGAATSFVDSPAASRRVKGSSLLKETFRASSAFSSFQGPAGDIFANMAFAISLQNDTSEQTAKQSIQRAIASQGGNIVNEFQDLFDDIEVWAADKALEHPIRSTPSAGIALRPGNQELGFVALITDMHSRKIKYMQALALNIPCLHHRWVSDSIAAGRALPFRKYLLPAGVSKFLDPYGVVRSRDMPSYDPANASFLNMVEQRPTLLKDQSVLLVIRNTKKDADRKRPYMLLTVAQNPAILGHCYELSDARELVGKGDWDWVIVHGGAVTRVPDFKEAEAVVFGTGSGAAEQGTARKNRKRKRKREESEESEALSGELSLVRYGEVNGKRVRLTCDEFLIQSLILGELAE</sequence>
<feature type="compositionally biased region" description="Basic residues" evidence="4">
    <location>
        <begin position="957"/>
        <end position="966"/>
    </location>
</feature>
<evidence type="ECO:0000313" key="6">
    <source>
        <dbReference type="EMBL" id="KAF2746152.1"/>
    </source>
</evidence>
<dbReference type="SMART" id="SM00292">
    <property type="entry name" value="BRCT"/>
    <property type="match status" value="1"/>
</dbReference>
<feature type="compositionally biased region" description="Low complexity" evidence="4">
    <location>
        <begin position="261"/>
        <end position="280"/>
    </location>
</feature>
<feature type="compositionally biased region" description="Pro residues" evidence="4">
    <location>
        <begin position="56"/>
        <end position="65"/>
    </location>
</feature>
<feature type="compositionally biased region" description="Polar residues" evidence="4">
    <location>
        <begin position="197"/>
        <end position="208"/>
    </location>
</feature>
<feature type="compositionally biased region" description="Basic and acidic residues" evidence="4">
    <location>
        <begin position="395"/>
        <end position="406"/>
    </location>
</feature>
<feature type="compositionally biased region" description="Polar residues" evidence="4">
    <location>
        <begin position="901"/>
        <end position="923"/>
    </location>
</feature>
<evidence type="ECO:0000313" key="7">
    <source>
        <dbReference type="Proteomes" id="UP000799440"/>
    </source>
</evidence>
<dbReference type="InterPro" id="IPR041297">
    <property type="entry name" value="Crb2_Tudor"/>
</dbReference>
<feature type="compositionally biased region" description="Basic and acidic residues" evidence="4">
    <location>
        <begin position="657"/>
        <end position="689"/>
    </location>
</feature>
<feature type="region of interest" description="Disordered" evidence="4">
    <location>
        <begin position="242"/>
        <end position="825"/>
    </location>
</feature>
<feature type="compositionally biased region" description="Polar residues" evidence="4">
    <location>
        <begin position="716"/>
        <end position="733"/>
    </location>
</feature>
<name>A0A6A6V653_9PLEO</name>
<dbReference type="InterPro" id="IPR036420">
    <property type="entry name" value="BRCT_dom_sf"/>
</dbReference>
<proteinExistence type="predicted"/>
<gene>
    <name evidence="6" type="ORF">M011DRAFT_469008</name>
</gene>
<dbReference type="EMBL" id="MU006579">
    <property type="protein sequence ID" value="KAF2746152.1"/>
    <property type="molecule type" value="Genomic_DNA"/>
</dbReference>
<accession>A0A6A6V653</accession>
<dbReference type="InterPro" id="IPR047249">
    <property type="entry name" value="BRCT_p53bp1-like_rpt1"/>
</dbReference>
<dbReference type="Proteomes" id="UP000799440">
    <property type="component" value="Unassembled WGS sequence"/>
</dbReference>
<dbReference type="GO" id="GO:0000077">
    <property type="term" value="P:DNA damage checkpoint signaling"/>
    <property type="evidence" value="ECO:0007669"/>
    <property type="project" value="TreeGrafter"/>
</dbReference>
<dbReference type="GO" id="GO:0005634">
    <property type="term" value="C:nucleus"/>
    <property type="evidence" value="ECO:0007669"/>
    <property type="project" value="UniProtKB-SubCell"/>
</dbReference>
<keyword evidence="2" id="KW-0227">DNA damage</keyword>
<feature type="region of interest" description="Disordered" evidence="4">
    <location>
        <begin position="1504"/>
        <end position="1524"/>
    </location>
</feature>
<dbReference type="SUPFAM" id="SSF52113">
    <property type="entry name" value="BRCT domain"/>
    <property type="match status" value="1"/>
</dbReference>
<feature type="domain" description="BRCT" evidence="5">
    <location>
        <begin position="1254"/>
        <end position="1382"/>
    </location>
</feature>
<evidence type="ECO:0000256" key="3">
    <source>
        <dbReference type="ARBA" id="ARBA00023242"/>
    </source>
</evidence>
<feature type="region of interest" description="Disordered" evidence="4">
    <location>
        <begin position="189"/>
        <end position="208"/>
    </location>
</feature>
<comment type="subcellular location">
    <subcellularLocation>
        <location evidence="1">Nucleus</location>
    </subcellularLocation>
</comment>
<dbReference type="OrthoDB" id="129353at2759"/>
<feature type="region of interest" description="Disordered" evidence="4">
    <location>
        <begin position="149"/>
        <end position="182"/>
    </location>
</feature>
<feature type="compositionally biased region" description="Polar residues" evidence="4">
    <location>
        <begin position="509"/>
        <end position="538"/>
    </location>
</feature>
<evidence type="ECO:0000259" key="5">
    <source>
        <dbReference type="PROSITE" id="PS50172"/>
    </source>
</evidence>
<dbReference type="PANTHER" id="PTHR15321">
    <property type="entry name" value="TUMOR SUPPRESSOR P53-BINDING PROTEIN 1"/>
    <property type="match status" value="1"/>
</dbReference>
<feature type="compositionally biased region" description="Low complexity" evidence="4">
    <location>
        <begin position="774"/>
        <end position="784"/>
    </location>
</feature>
<dbReference type="PANTHER" id="PTHR15321:SF3">
    <property type="entry name" value="TP53-BINDING PROTEIN 1"/>
    <property type="match status" value="1"/>
</dbReference>
<feature type="compositionally biased region" description="Polar residues" evidence="4">
    <location>
        <begin position="459"/>
        <end position="475"/>
    </location>
</feature>
<organism evidence="6 7">
    <name type="scientific">Sporormia fimetaria CBS 119925</name>
    <dbReference type="NCBI Taxonomy" id="1340428"/>
    <lineage>
        <taxon>Eukaryota</taxon>
        <taxon>Fungi</taxon>
        <taxon>Dikarya</taxon>
        <taxon>Ascomycota</taxon>
        <taxon>Pezizomycotina</taxon>
        <taxon>Dothideomycetes</taxon>
        <taxon>Pleosporomycetidae</taxon>
        <taxon>Pleosporales</taxon>
        <taxon>Sporormiaceae</taxon>
        <taxon>Sporormia</taxon>
    </lineage>
</organism>
<dbReference type="Pfam" id="PF18115">
    <property type="entry name" value="Tudor_3"/>
    <property type="match status" value="1"/>
</dbReference>
<feature type="region of interest" description="Disordered" evidence="4">
    <location>
        <begin position="46"/>
        <end position="68"/>
    </location>
</feature>
<dbReference type="InterPro" id="IPR001357">
    <property type="entry name" value="BRCT_dom"/>
</dbReference>
<feature type="compositionally biased region" description="Polar residues" evidence="4">
    <location>
        <begin position="739"/>
        <end position="772"/>
    </location>
</feature>
<feature type="compositionally biased region" description="Basic residues" evidence="4">
    <location>
        <begin position="872"/>
        <end position="887"/>
    </location>
</feature>
<dbReference type="GO" id="GO:0045944">
    <property type="term" value="P:positive regulation of transcription by RNA polymerase II"/>
    <property type="evidence" value="ECO:0007669"/>
    <property type="project" value="TreeGrafter"/>
</dbReference>
<evidence type="ECO:0000256" key="1">
    <source>
        <dbReference type="ARBA" id="ARBA00004123"/>
    </source>
</evidence>
<feature type="compositionally biased region" description="Basic and acidic residues" evidence="4">
    <location>
        <begin position="593"/>
        <end position="623"/>
    </location>
</feature>
<dbReference type="PROSITE" id="PS50172">
    <property type="entry name" value="BRCT"/>
    <property type="match status" value="1"/>
</dbReference>
<feature type="compositionally biased region" description="Basic and acidic residues" evidence="4">
    <location>
        <begin position="336"/>
        <end position="345"/>
    </location>
</feature>
<feature type="region of interest" description="Disordered" evidence="4">
    <location>
        <begin position="861"/>
        <end position="966"/>
    </location>
</feature>
<dbReference type="CDD" id="cd17745">
    <property type="entry name" value="BRCT_p53bp1_rpt1"/>
    <property type="match status" value="1"/>
</dbReference>
<dbReference type="Gene3D" id="2.30.30.140">
    <property type="match status" value="1"/>
</dbReference>
<dbReference type="InterPro" id="IPR047252">
    <property type="entry name" value="TP53BP1-like"/>
</dbReference>